<accession>A0ABN8LW63</accession>
<comment type="caution">
    <text evidence="7">The sequence shown here is derived from an EMBL/GenBank/DDBJ whole genome shotgun (WGS) entry which is preliminary data.</text>
</comment>
<evidence type="ECO:0000256" key="3">
    <source>
        <dbReference type="ARBA" id="ARBA00022679"/>
    </source>
</evidence>
<organism evidence="7 8">
    <name type="scientific">Porites evermanni</name>
    <dbReference type="NCBI Taxonomy" id="104178"/>
    <lineage>
        <taxon>Eukaryota</taxon>
        <taxon>Metazoa</taxon>
        <taxon>Cnidaria</taxon>
        <taxon>Anthozoa</taxon>
        <taxon>Hexacorallia</taxon>
        <taxon>Scleractinia</taxon>
        <taxon>Fungiina</taxon>
        <taxon>Poritidae</taxon>
        <taxon>Porites</taxon>
    </lineage>
</organism>
<sequence length="212" mass="24861">MLQTGTLSYQEFENELLDFIERAKNIQDSWNLEFPKGKSKARKFLVKRQVKPTLSGHKESDHEINKPFPEENKWGVTENDEDCTVSVDQRSDVHGEFLKYEYHIVYSDSYSVPVLYFTACRHDGRLLSLKEVWENVPDIYHDRLEYEKWTFLTQQEHPYLGVPFYQLHPCHTADMMKRALSIDSDRPLNYLITWLSTVGPVVGLNLPLAYSV</sequence>
<dbReference type="Gene3D" id="3.30.1460.50">
    <property type="match status" value="1"/>
</dbReference>
<proteinExistence type="inferred from homology"/>
<evidence type="ECO:0000256" key="6">
    <source>
        <dbReference type="ARBA" id="ARBA00029833"/>
    </source>
</evidence>
<keyword evidence="8" id="KW-1185">Reference proteome</keyword>
<evidence type="ECO:0000256" key="1">
    <source>
        <dbReference type="ARBA" id="ARBA00005696"/>
    </source>
</evidence>
<dbReference type="Proteomes" id="UP001159427">
    <property type="component" value="Unassembled WGS sequence"/>
</dbReference>
<evidence type="ECO:0000313" key="8">
    <source>
        <dbReference type="Proteomes" id="UP001159427"/>
    </source>
</evidence>
<gene>
    <name evidence="7" type="ORF">PEVE_00003960</name>
</gene>
<dbReference type="PANTHER" id="PTHR14957">
    <property type="entry name" value="UBIQUITIN-LIKE-CONJUGATING ENZYME ATG10"/>
    <property type="match status" value="1"/>
</dbReference>
<dbReference type="Pfam" id="PF03987">
    <property type="entry name" value="Autophagy_act_C"/>
    <property type="match status" value="1"/>
</dbReference>
<evidence type="ECO:0000256" key="5">
    <source>
        <dbReference type="ARBA" id="ARBA00023006"/>
    </source>
</evidence>
<evidence type="ECO:0000313" key="7">
    <source>
        <dbReference type="EMBL" id="CAH3019706.1"/>
    </source>
</evidence>
<keyword evidence="4" id="KW-0833">Ubl conjugation pathway</keyword>
<keyword evidence="5" id="KW-0072">Autophagy</keyword>
<keyword evidence="3" id="KW-0808">Transferase</keyword>
<dbReference type="EMBL" id="CALNXI010000124">
    <property type="protein sequence ID" value="CAH3019706.1"/>
    <property type="molecule type" value="Genomic_DNA"/>
</dbReference>
<reference evidence="7 8" key="1">
    <citation type="submission" date="2022-05" db="EMBL/GenBank/DDBJ databases">
        <authorList>
            <consortium name="Genoscope - CEA"/>
            <person name="William W."/>
        </authorList>
    </citation>
    <scope>NUCLEOTIDE SEQUENCE [LARGE SCALE GENOMIC DNA]</scope>
</reference>
<name>A0ABN8LW63_9CNID</name>
<evidence type="ECO:0000256" key="4">
    <source>
        <dbReference type="ARBA" id="ARBA00022786"/>
    </source>
</evidence>
<protein>
    <recommendedName>
        <fullName evidence="2">Ubiquitin-like-conjugating enzyme ATG10</fullName>
    </recommendedName>
    <alternativeName>
        <fullName evidence="6">Autophagy-related protein 10</fullName>
    </alternativeName>
</protein>
<dbReference type="InterPro" id="IPR007135">
    <property type="entry name" value="Atg3/Atg10"/>
</dbReference>
<dbReference type="PANTHER" id="PTHR14957:SF1">
    <property type="entry name" value="UBIQUITIN-LIKE-CONJUGATING ENZYME ATG10"/>
    <property type="match status" value="1"/>
</dbReference>
<comment type="similarity">
    <text evidence="1">Belongs to the ATG10 family.</text>
</comment>
<evidence type="ECO:0000256" key="2">
    <source>
        <dbReference type="ARBA" id="ARBA00021099"/>
    </source>
</evidence>